<feature type="region of interest" description="Disordered" evidence="1">
    <location>
        <begin position="1"/>
        <end position="20"/>
    </location>
</feature>
<evidence type="ECO:0000313" key="3">
    <source>
        <dbReference type="Proteomes" id="UP001305779"/>
    </source>
</evidence>
<evidence type="ECO:0000256" key="1">
    <source>
        <dbReference type="SAM" id="MobiDB-lite"/>
    </source>
</evidence>
<name>A0ABR0DZT7_ZASCE</name>
<evidence type="ECO:0000313" key="2">
    <source>
        <dbReference type="EMBL" id="KAK4494456.1"/>
    </source>
</evidence>
<proteinExistence type="predicted"/>
<comment type="caution">
    <text evidence="2">The sequence shown here is derived from an EMBL/GenBank/DDBJ whole genome shotgun (WGS) entry which is preliminary data.</text>
</comment>
<accession>A0ABR0DZT7</accession>
<gene>
    <name evidence="2" type="ORF">PRZ48_014754</name>
</gene>
<keyword evidence="3" id="KW-1185">Reference proteome</keyword>
<reference evidence="2 3" key="1">
    <citation type="journal article" date="2023" name="G3 (Bethesda)">
        <title>A chromosome-level genome assembly of Zasmidium syzygii isolated from banana leaves.</title>
        <authorList>
            <person name="van Westerhoven A.C."/>
            <person name="Mehrabi R."/>
            <person name="Talebi R."/>
            <person name="Steentjes M.B.F."/>
            <person name="Corcolon B."/>
            <person name="Chong P.A."/>
            <person name="Kema G.H.J."/>
            <person name="Seidl M.F."/>
        </authorList>
    </citation>
    <scope>NUCLEOTIDE SEQUENCE [LARGE SCALE GENOMIC DNA]</scope>
    <source>
        <strain evidence="2 3">P124</strain>
    </source>
</reference>
<dbReference type="EMBL" id="JAXOVC010000014">
    <property type="protein sequence ID" value="KAK4494456.1"/>
    <property type="molecule type" value="Genomic_DNA"/>
</dbReference>
<organism evidence="2 3">
    <name type="scientific">Zasmidium cellare</name>
    <name type="common">Wine cellar mold</name>
    <name type="synonym">Racodium cellare</name>
    <dbReference type="NCBI Taxonomy" id="395010"/>
    <lineage>
        <taxon>Eukaryota</taxon>
        <taxon>Fungi</taxon>
        <taxon>Dikarya</taxon>
        <taxon>Ascomycota</taxon>
        <taxon>Pezizomycotina</taxon>
        <taxon>Dothideomycetes</taxon>
        <taxon>Dothideomycetidae</taxon>
        <taxon>Mycosphaerellales</taxon>
        <taxon>Mycosphaerellaceae</taxon>
        <taxon>Zasmidium</taxon>
    </lineage>
</organism>
<dbReference type="Proteomes" id="UP001305779">
    <property type="component" value="Unassembled WGS sequence"/>
</dbReference>
<sequence length="256" mass="28611">MAPGSFEFSDQDELLGDPSGTSLHMENGIAVLNSWTPGLQESSSEYAMLRMRLLRHDVGSRALGGSDTLQLRPKRYDSTTPTLCFSNVEQIDDHLVQYVGHPLLRYPSQESAQSEKIEVPSLTELLDIGDELVRWSRAADDFKATDPNQLTNELGSLLVESHYLTCKCLLAENMQRSFPSPTMSWDYYQDDWLELGDKAVRAMALQQQDRLEQGFPRKVVDRGRGISEALLLFSSKTSSEEASARAVQLANDYATA</sequence>
<protein>
    <submittedName>
        <fullName evidence="2">Uncharacterized protein</fullName>
    </submittedName>
</protein>